<organism evidence="1">
    <name type="scientific">mine drainage metagenome</name>
    <dbReference type="NCBI Taxonomy" id="410659"/>
    <lineage>
        <taxon>unclassified sequences</taxon>
        <taxon>metagenomes</taxon>
        <taxon>ecological metagenomes</taxon>
    </lineage>
</organism>
<gene>
    <name evidence="1" type="ORF">GALL_376840</name>
</gene>
<sequence length="109" mass="11324">MSGLRDHLLAQFGAEHTLGVIGQDHHRRSLGQLLVCDAQQALLIGRGVGRAALPVHPHHLLVAADDAGFGDGRVGLRGQQIAGFDAEPLNGPLQAGAIVVCADVADQAR</sequence>
<proteinExistence type="predicted"/>
<dbReference type="EMBL" id="MLJW01001044">
    <property type="protein sequence ID" value="OIQ80564.1"/>
    <property type="molecule type" value="Genomic_DNA"/>
</dbReference>
<evidence type="ECO:0000313" key="1">
    <source>
        <dbReference type="EMBL" id="OIQ80564.1"/>
    </source>
</evidence>
<dbReference type="AlphaFoldDB" id="A0A1J5QKS4"/>
<reference evidence="1" key="1">
    <citation type="submission" date="2016-10" db="EMBL/GenBank/DDBJ databases">
        <title>Sequence of Gallionella enrichment culture.</title>
        <authorList>
            <person name="Poehlein A."/>
            <person name="Muehling M."/>
            <person name="Daniel R."/>
        </authorList>
    </citation>
    <scope>NUCLEOTIDE SEQUENCE</scope>
</reference>
<name>A0A1J5QKS4_9ZZZZ</name>
<accession>A0A1J5QKS4</accession>
<comment type="caution">
    <text evidence="1">The sequence shown here is derived from an EMBL/GenBank/DDBJ whole genome shotgun (WGS) entry which is preliminary data.</text>
</comment>
<protein>
    <submittedName>
        <fullName evidence="1">Uncharacterized protein</fullName>
    </submittedName>
</protein>